<sequence length="840" mass="96011">RGSQVSKRSNSWKLLLENTLNDAFVTHYRKTGAKNESKNSTILDEEELKDIEDMESKPFSSRSHNLKNNETFCGPILEDYVQFVVESDAQNDLFSVKSIKTLCQMDTELLQMKSNVGKKLFEDKCEIRSSGQCCKSWSFHNYITLLAHKKSCDDIDERDIISAKRLLISCAPYYHNLTLNNDCFREPMLCPKAPKHCFQSENAVFNIMHYLVDKDFLSPNSANVTQIKLTNIFLPIAKSTQLLQYFKRLSESDLRMDGLKVVAMDLGLKHTLFDEYLIHDTILLLIAFFVILLSLFLYTTSLTVTVITLVLIITSLGNAYFVYTTVFGISFFPFMNLLAVVIAVGIGSDNALIYCKVWQSIKSDKTSVILVKLIGDTLSHTWVSVFAASFTTGLAFIAALFASTFVAVSFVLTMLLLPTALWSSLRRNYNFQTLKNSRYDFEFKNKFWFKRVRDQNNDYLYYMPIRVVLGVDAEDNGDFLNPSSRGSIQYKPDFDISAKRSQKWLIEFCRQIRNQSFYRPTIGPLLSNCFIETFKSWMEDRECVDAINGLNRNPCCRSSRFPYKPSVFDMCLRQLIDLLGKTPDYYLSHSWAGPRFDKKSLQIVAAVVEYDSIYTFSHSFIEMNKFWTEVNDWVSDQMKSAPKGLQNGWFISSQMDFYALQLSLSEGTVKSILFAVFFAFVALITTTCNWRLSVLSTITISSIIFSTIAILVALNWKLNVLESISILLAIGLAIDFTLHYTIAYKLSTQVENRMNAIHYALCRIGSPVAMSALTTFIAGLLMLFSSILAYIQIGTFLVVLSSISWLYSTNRTFALLLSCVQRIFKYFFNSSELDCRVDYE</sequence>
<feature type="transmembrane region" description="Helical" evidence="6">
    <location>
        <begin position="282"/>
        <end position="314"/>
    </location>
</feature>
<feature type="non-terminal residue" evidence="7">
    <location>
        <position position="840"/>
    </location>
</feature>
<proteinExistence type="predicted"/>
<dbReference type="AlphaFoldDB" id="A0A7R9KV72"/>
<evidence type="ECO:0000256" key="2">
    <source>
        <dbReference type="ARBA" id="ARBA00022692"/>
    </source>
</evidence>
<keyword evidence="3 6" id="KW-1133">Transmembrane helix</keyword>
<feature type="transmembrane region" description="Helical" evidence="6">
    <location>
        <begin position="756"/>
        <end position="780"/>
    </location>
</feature>
<comment type="subcellular location">
    <subcellularLocation>
        <location evidence="1">Membrane</location>
        <topology evidence="1">Multi-pass membrane protein</topology>
    </subcellularLocation>
</comment>
<dbReference type="InterPro" id="IPR052081">
    <property type="entry name" value="Dispatched_Hh_regulator"/>
</dbReference>
<keyword evidence="2 6" id="KW-0812">Transmembrane</keyword>
<dbReference type="PANTHER" id="PTHR45951">
    <property type="entry name" value="PROTEIN DISPATCHED-RELATED"/>
    <property type="match status" value="1"/>
</dbReference>
<gene>
    <name evidence="7" type="ORF">OSB1V03_LOCUS10287</name>
</gene>
<evidence type="ECO:0000313" key="8">
    <source>
        <dbReference type="Proteomes" id="UP000759131"/>
    </source>
</evidence>
<protein>
    <submittedName>
        <fullName evidence="7">Uncharacterized protein</fullName>
    </submittedName>
</protein>
<keyword evidence="5" id="KW-0325">Glycoprotein</keyword>
<evidence type="ECO:0000256" key="1">
    <source>
        <dbReference type="ARBA" id="ARBA00004141"/>
    </source>
</evidence>
<name>A0A7R9KV72_9ACAR</name>
<keyword evidence="4 6" id="KW-0472">Membrane</keyword>
<organism evidence="7">
    <name type="scientific">Medioppia subpectinata</name>
    <dbReference type="NCBI Taxonomy" id="1979941"/>
    <lineage>
        <taxon>Eukaryota</taxon>
        <taxon>Metazoa</taxon>
        <taxon>Ecdysozoa</taxon>
        <taxon>Arthropoda</taxon>
        <taxon>Chelicerata</taxon>
        <taxon>Arachnida</taxon>
        <taxon>Acari</taxon>
        <taxon>Acariformes</taxon>
        <taxon>Sarcoptiformes</taxon>
        <taxon>Oribatida</taxon>
        <taxon>Brachypylina</taxon>
        <taxon>Oppioidea</taxon>
        <taxon>Oppiidae</taxon>
        <taxon>Medioppia</taxon>
    </lineage>
</organism>
<feature type="transmembrane region" description="Helical" evidence="6">
    <location>
        <begin position="672"/>
        <end position="692"/>
    </location>
</feature>
<dbReference type="EMBL" id="CAJPIZ010007419">
    <property type="protein sequence ID" value="CAG2110302.1"/>
    <property type="molecule type" value="Genomic_DNA"/>
</dbReference>
<keyword evidence="8" id="KW-1185">Reference proteome</keyword>
<dbReference type="OrthoDB" id="193905at2759"/>
<dbReference type="GO" id="GO:0007224">
    <property type="term" value="P:smoothened signaling pathway"/>
    <property type="evidence" value="ECO:0007669"/>
    <property type="project" value="TreeGrafter"/>
</dbReference>
<evidence type="ECO:0000313" key="7">
    <source>
        <dbReference type="EMBL" id="CAD7629872.1"/>
    </source>
</evidence>
<dbReference type="Gene3D" id="1.20.1640.10">
    <property type="entry name" value="Multidrug efflux transporter AcrB transmembrane domain"/>
    <property type="match status" value="2"/>
</dbReference>
<accession>A0A7R9KV72</accession>
<feature type="transmembrane region" description="Helical" evidence="6">
    <location>
        <begin position="723"/>
        <end position="744"/>
    </location>
</feature>
<evidence type="ECO:0000256" key="3">
    <source>
        <dbReference type="ARBA" id="ARBA00022989"/>
    </source>
</evidence>
<dbReference type="EMBL" id="OC861994">
    <property type="protein sequence ID" value="CAD7629872.1"/>
    <property type="molecule type" value="Genomic_DNA"/>
</dbReference>
<dbReference type="GO" id="GO:0016020">
    <property type="term" value="C:membrane"/>
    <property type="evidence" value="ECO:0007669"/>
    <property type="project" value="UniProtKB-SubCell"/>
</dbReference>
<evidence type="ECO:0000256" key="4">
    <source>
        <dbReference type="ARBA" id="ARBA00023136"/>
    </source>
</evidence>
<feature type="non-terminal residue" evidence="7">
    <location>
        <position position="1"/>
    </location>
</feature>
<evidence type="ECO:0000256" key="6">
    <source>
        <dbReference type="SAM" id="Phobius"/>
    </source>
</evidence>
<dbReference type="Proteomes" id="UP000759131">
    <property type="component" value="Unassembled WGS sequence"/>
</dbReference>
<dbReference type="SUPFAM" id="SSF82866">
    <property type="entry name" value="Multidrug efflux transporter AcrB transmembrane domain"/>
    <property type="match status" value="2"/>
</dbReference>
<reference evidence="7" key="1">
    <citation type="submission" date="2020-11" db="EMBL/GenBank/DDBJ databases">
        <authorList>
            <person name="Tran Van P."/>
        </authorList>
    </citation>
    <scope>NUCLEOTIDE SEQUENCE</scope>
</reference>
<feature type="transmembrane region" description="Helical" evidence="6">
    <location>
        <begin position="320"/>
        <end position="346"/>
    </location>
</feature>
<feature type="transmembrane region" description="Helical" evidence="6">
    <location>
        <begin position="394"/>
        <end position="417"/>
    </location>
</feature>
<feature type="transmembrane region" description="Helical" evidence="6">
    <location>
        <begin position="698"/>
        <end position="716"/>
    </location>
</feature>
<evidence type="ECO:0000256" key="5">
    <source>
        <dbReference type="ARBA" id="ARBA00023180"/>
    </source>
</evidence>
<dbReference type="PANTHER" id="PTHR45951:SF3">
    <property type="entry name" value="PROTEIN DISPATCHED"/>
    <property type="match status" value="1"/>
</dbReference>
<dbReference type="GO" id="GO:0022857">
    <property type="term" value="F:transmembrane transporter activity"/>
    <property type="evidence" value="ECO:0007669"/>
    <property type="project" value="TreeGrafter"/>
</dbReference>
<feature type="transmembrane region" description="Helical" evidence="6">
    <location>
        <begin position="787"/>
        <end position="807"/>
    </location>
</feature>